<dbReference type="Pfam" id="PF00359">
    <property type="entry name" value="PTS_EIIA_2"/>
    <property type="match status" value="1"/>
</dbReference>
<dbReference type="SUPFAM" id="SSF55804">
    <property type="entry name" value="Phoshotransferase/anion transport protein"/>
    <property type="match status" value="1"/>
</dbReference>
<evidence type="ECO:0000313" key="1">
    <source>
        <dbReference type="EMBL" id="PGF34961.1"/>
    </source>
</evidence>
<comment type="caution">
    <text evidence="1">The sequence shown here is derived from an EMBL/GenBank/DDBJ whole genome shotgun (WGS) entry which is preliminary data.</text>
</comment>
<proteinExistence type="predicted"/>
<dbReference type="PANTHER" id="PTHR47738:SF3">
    <property type="entry name" value="PHOSPHOTRANSFERASE SYSTEM MANNITOL_FRUCTOSE-SPECIFIC IIA DOMAIN CONTAINING PROTEIN"/>
    <property type="match status" value="1"/>
</dbReference>
<dbReference type="RefSeq" id="WP_002517174.1">
    <property type="nucleotide sequence ID" value="NZ_CAJTHR010000002.1"/>
</dbReference>
<dbReference type="Gene3D" id="3.40.930.10">
    <property type="entry name" value="Mannitol-specific EII, Chain A"/>
    <property type="match status" value="1"/>
</dbReference>
<organism evidence="1 2">
    <name type="scientific">Cutibacterium acnes</name>
    <name type="common">Propionibacterium acnes</name>
    <dbReference type="NCBI Taxonomy" id="1747"/>
    <lineage>
        <taxon>Bacteria</taxon>
        <taxon>Bacillati</taxon>
        <taxon>Actinomycetota</taxon>
        <taxon>Actinomycetes</taxon>
        <taxon>Propionibacteriales</taxon>
        <taxon>Propionibacteriaceae</taxon>
        <taxon>Cutibacterium</taxon>
    </lineage>
</organism>
<reference evidence="1 2" key="1">
    <citation type="submission" date="2017-02" db="EMBL/GenBank/DDBJ databases">
        <title>Prevalence of linear plasmids in Cutibacterium acnes isolates obtained from cancerous prostatic tissue.</title>
        <authorList>
            <person name="Davidsson S."/>
            <person name="Bruggemann H."/>
        </authorList>
    </citation>
    <scope>NUCLEOTIDE SEQUENCE [LARGE SCALE GENOMIC DNA]</scope>
    <source>
        <strain evidence="1 2">11-78</strain>
    </source>
</reference>
<dbReference type="PANTHER" id="PTHR47738">
    <property type="entry name" value="PTS SYSTEM FRUCTOSE-LIKE EIIA COMPONENT-RELATED"/>
    <property type="match status" value="1"/>
</dbReference>
<dbReference type="AlphaFoldDB" id="A0A8B2VHR9"/>
<dbReference type="InterPro" id="IPR051541">
    <property type="entry name" value="PTS_SugarTrans_NitroReg"/>
</dbReference>
<dbReference type="Proteomes" id="UP000226191">
    <property type="component" value="Unassembled WGS sequence"/>
</dbReference>
<name>A0A8B2VHR9_CUTAC</name>
<protein>
    <submittedName>
        <fullName evidence="1">PTS fructose transporter subunit IIA</fullName>
    </submittedName>
</protein>
<dbReference type="GeneID" id="92856348"/>
<dbReference type="PROSITE" id="PS51094">
    <property type="entry name" value="PTS_EIIA_TYPE_2"/>
    <property type="match status" value="1"/>
</dbReference>
<evidence type="ECO:0000313" key="2">
    <source>
        <dbReference type="Proteomes" id="UP000226191"/>
    </source>
</evidence>
<dbReference type="EMBL" id="MVCE01000002">
    <property type="protein sequence ID" value="PGF34961.1"/>
    <property type="molecule type" value="Genomic_DNA"/>
</dbReference>
<gene>
    <name evidence="1" type="ORF">B1B09_04920</name>
</gene>
<accession>A0A8B2VHR9</accession>
<sequence>MPTPRLIVADVTATSQNDLYAQVNDRLTADNMVKSTFLNAVSAREKKFPTGLDFGYVSITIPHIDPEHVISPGLLVCRNSASTTFHAMDDPERNLDVQLSIWPLVTDPGNQIDMLEAVITLIQDESSYRILLHGSHAEVANTLPDVLATVED</sequence>
<dbReference type="InterPro" id="IPR002178">
    <property type="entry name" value="PTS_EIIA_type-2_dom"/>
</dbReference>
<dbReference type="OrthoDB" id="3192919at2"/>
<dbReference type="InterPro" id="IPR016152">
    <property type="entry name" value="PTrfase/Anion_transptr"/>
</dbReference>